<evidence type="ECO:0000256" key="1">
    <source>
        <dbReference type="SAM" id="MobiDB-lite"/>
    </source>
</evidence>
<organism evidence="2">
    <name type="scientific">Arundo donax</name>
    <name type="common">Giant reed</name>
    <name type="synonym">Donax arundinaceus</name>
    <dbReference type="NCBI Taxonomy" id="35708"/>
    <lineage>
        <taxon>Eukaryota</taxon>
        <taxon>Viridiplantae</taxon>
        <taxon>Streptophyta</taxon>
        <taxon>Embryophyta</taxon>
        <taxon>Tracheophyta</taxon>
        <taxon>Spermatophyta</taxon>
        <taxon>Magnoliopsida</taxon>
        <taxon>Liliopsida</taxon>
        <taxon>Poales</taxon>
        <taxon>Poaceae</taxon>
        <taxon>PACMAD clade</taxon>
        <taxon>Arundinoideae</taxon>
        <taxon>Arundineae</taxon>
        <taxon>Arundo</taxon>
    </lineage>
</organism>
<sequence>MEGKGRERRKEGGRWGMTGGPHLSLGDREEREGGMVWAGWGSWAGGGGGSAARWENKEGSWGFRPRGV</sequence>
<feature type="compositionally biased region" description="Basic and acidic residues" evidence="1">
    <location>
        <begin position="1"/>
        <end position="13"/>
    </location>
</feature>
<feature type="region of interest" description="Disordered" evidence="1">
    <location>
        <begin position="1"/>
        <end position="68"/>
    </location>
</feature>
<protein>
    <submittedName>
        <fullName evidence="2">Uncharacterized protein</fullName>
    </submittedName>
</protein>
<accession>A0A0A8YLH2</accession>
<evidence type="ECO:0000313" key="2">
    <source>
        <dbReference type="EMBL" id="JAD26418.1"/>
    </source>
</evidence>
<reference evidence="2" key="2">
    <citation type="journal article" date="2015" name="Data Brief">
        <title>Shoot transcriptome of the giant reed, Arundo donax.</title>
        <authorList>
            <person name="Barrero R.A."/>
            <person name="Guerrero F.D."/>
            <person name="Moolhuijzen P."/>
            <person name="Goolsby J.A."/>
            <person name="Tidwell J."/>
            <person name="Bellgard S.E."/>
            <person name="Bellgard M.I."/>
        </authorList>
    </citation>
    <scope>NUCLEOTIDE SEQUENCE</scope>
    <source>
        <tissue evidence="2">Shoot tissue taken approximately 20 cm above the soil surface</tissue>
    </source>
</reference>
<name>A0A0A8YLH2_ARUDO</name>
<dbReference type="EMBL" id="GBRH01271477">
    <property type="protein sequence ID" value="JAD26418.1"/>
    <property type="molecule type" value="Transcribed_RNA"/>
</dbReference>
<dbReference type="AlphaFoldDB" id="A0A0A8YLH2"/>
<reference evidence="2" key="1">
    <citation type="submission" date="2014-09" db="EMBL/GenBank/DDBJ databases">
        <authorList>
            <person name="Magalhaes I.L.F."/>
            <person name="Oliveira U."/>
            <person name="Santos F.R."/>
            <person name="Vidigal T.H.D.A."/>
            <person name="Brescovit A.D."/>
            <person name="Santos A.J."/>
        </authorList>
    </citation>
    <scope>NUCLEOTIDE SEQUENCE</scope>
    <source>
        <tissue evidence="2">Shoot tissue taken approximately 20 cm above the soil surface</tissue>
    </source>
</reference>
<proteinExistence type="predicted"/>